<dbReference type="InterPro" id="IPR001753">
    <property type="entry name" value="Enoyl-CoA_hydra/iso"/>
</dbReference>
<dbReference type="PANTHER" id="PTHR43684:SF1">
    <property type="entry name" value="ENOYL-COA DELTA ISOMERASE 2"/>
    <property type="match status" value="1"/>
</dbReference>
<dbReference type="GO" id="GO:0000062">
    <property type="term" value="F:fatty-acyl-CoA binding"/>
    <property type="evidence" value="ECO:0007669"/>
    <property type="project" value="InterPro"/>
</dbReference>
<keyword evidence="3" id="KW-0413">Isomerase</keyword>
<sequence length="974" mass="110998">MFARCSSSILNCNDIYFARIVYQSSKAALSKKEIEREKKALGNARVSSRITGQIRKWIKFLKAENSAIQDSVIETTKRFESKCAELSLSVLNSWYEAPEGVFVEFSFRKLDSNNVHYISEFSSVFKNGSHVILKSRNAPSNEIPAIIVYFSHGKLKVILKDHQLGPNAFRVNSTWILNFAEINSFERLLEMFRGENLVEYPGYGLLLKSFKIGTVNRVLKDKTKNIKIKKEFDESQKSAIYAAINDKRKFVAIHGPPGTGKTKVIAEIVYQCLKKNERIIVCAPSNKAVDNALIACLRRGIDEKVCLRLGLTKINENISSTHFASIFRQHTFYESLQDYWNRREKFNEADSEYFQKFGDIVSRGSKLEMFINRSLIRDIEVVFCTVTNTSLHWFKEQNLFNPDLIILDEAGQVTEPISWQILLLGKRFVIVGDHHQLDSIIFSREKVFPSNFIPCSLLERLMSDFKDKKGYIFTLNVNYRSNELIQRWSNNQFYDKMLIASAKTQKIHINQITKDDSYQLIDDPLVLLDTANIEKEELLELQLKYPFMSPISFFDSKPQISSSFYNLGEAICAAHQILSLKKAGLHSSEIGCITPYALQTEKIKKLLAANSDDSLDVSSVDAFQGQQREAIVILKYSSNTSLFDKAISDLKNLSKEPNDEIKLELYGLFKQASTGDVKGEKPGMLDFVGRAKYDSWNKNKGLSMEEAKLKYIEIINKLIEQTSSVDQASNVEGKIFRIEFNRPNKYNAITWEMYEALIDAFSNSNKCNETRIGNYYCAGNDLSNFTRNVKTPNDFIKMADKGEDVLERFVRAHIEHEKPLISLVNGPAIGISVTLMALFDLVIASDKASFHSPFSSLGQSPEGCSSYTFPMLMGATKACEMLLFDKKLTAAEAYERNLVTRIIPHNSFYEETERLVSRLSELPPESLKVNKQLLRNVHKDALLSVCKHECAVLKQRWLSVECQQALQKFASRKT</sequence>
<dbReference type="InterPro" id="IPR027417">
    <property type="entry name" value="P-loop_NTPase"/>
</dbReference>
<dbReference type="InterPro" id="IPR041679">
    <property type="entry name" value="DNA2/NAM7-like_C"/>
</dbReference>
<dbReference type="PROSITE" id="PS51228">
    <property type="entry name" value="ACB_2"/>
    <property type="match status" value="1"/>
</dbReference>
<evidence type="ECO:0000259" key="4">
    <source>
        <dbReference type="PROSITE" id="PS51228"/>
    </source>
</evidence>
<feature type="domain" description="ACB" evidence="4">
    <location>
        <begin position="639"/>
        <end position="724"/>
    </location>
</feature>
<dbReference type="InterPro" id="IPR029045">
    <property type="entry name" value="ClpP/crotonase-like_dom_sf"/>
</dbReference>
<dbReference type="Pfam" id="PF00887">
    <property type="entry name" value="ACBP"/>
    <property type="match status" value="1"/>
</dbReference>
<dbReference type="Gene3D" id="1.10.12.10">
    <property type="entry name" value="Lyase 2-enoyl-coa Hydratase, Chain A, domain 2"/>
    <property type="match status" value="1"/>
</dbReference>
<evidence type="ECO:0000256" key="1">
    <source>
        <dbReference type="ARBA" id="ARBA00004275"/>
    </source>
</evidence>
<name>A0A915N1U3_MELJA</name>
<protein>
    <submittedName>
        <fullName evidence="6">ACB domain-containing protein</fullName>
    </submittedName>
</protein>
<dbReference type="SUPFAM" id="SSF52096">
    <property type="entry name" value="ClpP/crotonase"/>
    <property type="match status" value="1"/>
</dbReference>
<dbReference type="CDD" id="cd18808">
    <property type="entry name" value="SF1_C_Upf1"/>
    <property type="match status" value="1"/>
</dbReference>
<evidence type="ECO:0000313" key="5">
    <source>
        <dbReference type="Proteomes" id="UP000887561"/>
    </source>
</evidence>
<dbReference type="AlphaFoldDB" id="A0A915N1U3"/>
<dbReference type="Proteomes" id="UP000887561">
    <property type="component" value="Unplaced"/>
</dbReference>
<dbReference type="SUPFAM" id="SSF52540">
    <property type="entry name" value="P-loop containing nucleoside triphosphate hydrolases"/>
    <property type="match status" value="1"/>
</dbReference>
<dbReference type="GO" id="GO:0004386">
    <property type="term" value="F:helicase activity"/>
    <property type="evidence" value="ECO:0007669"/>
    <property type="project" value="InterPro"/>
</dbReference>
<proteinExistence type="predicted"/>
<comment type="subcellular location">
    <subcellularLocation>
        <location evidence="1">Peroxisome</location>
    </subcellularLocation>
</comment>
<dbReference type="InterPro" id="IPR047187">
    <property type="entry name" value="SF1_C_Upf1"/>
</dbReference>
<evidence type="ECO:0000256" key="3">
    <source>
        <dbReference type="ARBA" id="ARBA00023235"/>
    </source>
</evidence>
<dbReference type="InterPro" id="IPR035984">
    <property type="entry name" value="Acyl-CoA-binding_sf"/>
</dbReference>
<dbReference type="InterPro" id="IPR051053">
    <property type="entry name" value="ECH/Chromodomain_protein"/>
</dbReference>
<dbReference type="InterPro" id="IPR014748">
    <property type="entry name" value="Enoyl-CoA_hydra_C"/>
</dbReference>
<dbReference type="Gene3D" id="3.40.50.300">
    <property type="entry name" value="P-loop containing nucleotide triphosphate hydrolases"/>
    <property type="match status" value="1"/>
</dbReference>
<dbReference type="GO" id="GO:0005777">
    <property type="term" value="C:peroxisome"/>
    <property type="evidence" value="ECO:0007669"/>
    <property type="project" value="UniProtKB-SubCell"/>
</dbReference>
<dbReference type="InterPro" id="IPR041677">
    <property type="entry name" value="DNA2/NAM7_AAA_11"/>
</dbReference>
<dbReference type="WBParaSite" id="scaffold7242_cov266.g11815">
    <property type="protein sequence ID" value="scaffold7242_cov266.g11815"/>
    <property type="gene ID" value="scaffold7242_cov266.g11815"/>
</dbReference>
<dbReference type="SMART" id="SM00382">
    <property type="entry name" value="AAA"/>
    <property type="match status" value="1"/>
</dbReference>
<reference evidence="6" key="1">
    <citation type="submission" date="2022-11" db="UniProtKB">
        <authorList>
            <consortium name="WormBaseParasite"/>
        </authorList>
    </citation>
    <scope>IDENTIFICATION</scope>
</reference>
<dbReference type="PANTHER" id="PTHR43684">
    <property type="match status" value="1"/>
</dbReference>
<accession>A0A915N1U3</accession>
<dbReference type="InterPro" id="IPR003593">
    <property type="entry name" value="AAA+_ATPase"/>
</dbReference>
<dbReference type="SUPFAM" id="SSF47027">
    <property type="entry name" value="Acyl-CoA binding protein"/>
    <property type="match status" value="1"/>
</dbReference>
<dbReference type="Pfam" id="PF13086">
    <property type="entry name" value="AAA_11"/>
    <property type="match status" value="2"/>
</dbReference>
<keyword evidence="5" id="KW-1185">Reference proteome</keyword>
<dbReference type="Pfam" id="PF13087">
    <property type="entry name" value="AAA_12"/>
    <property type="match status" value="1"/>
</dbReference>
<dbReference type="Gene3D" id="1.20.80.10">
    <property type="match status" value="1"/>
</dbReference>
<organism evidence="5 6">
    <name type="scientific">Meloidogyne javanica</name>
    <name type="common">Root-knot nematode worm</name>
    <dbReference type="NCBI Taxonomy" id="6303"/>
    <lineage>
        <taxon>Eukaryota</taxon>
        <taxon>Metazoa</taxon>
        <taxon>Ecdysozoa</taxon>
        <taxon>Nematoda</taxon>
        <taxon>Chromadorea</taxon>
        <taxon>Rhabditida</taxon>
        <taxon>Tylenchina</taxon>
        <taxon>Tylenchomorpha</taxon>
        <taxon>Tylenchoidea</taxon>
        <taxon>Meloidogynidae</taxon>
        <taxon>Meloidogyninae</taxon>
        <taxon>Meloidogyne</taxon>
        <taxon>Meloidogyne incognita group</taxon>
    </lineage>
</organism>
<evidence type="ECO:0000313" key="6">
    <source>
        <dbReference type="WBParaSite" id="scaffold7242_cov266.g11815"/>
    </source>
</evidence>
<dbReference type="CDD" id="cd06558">
    <property type="entry name" value="crotonase-like"/>
    <property type="match status" value="1"/>
</dbReference>
<dbReference type="InterPro" id="IPR014352">
    <property type="entry name" value="FERM/acyl-CoA-bd_prot_sf"/>
</dbReference>
<dbReference type="PRINTS" id="PR00689">
    <property type="entry name" value="ACOABINDINGP"/>
</dbReference>
<dbReference type="Gene3D" id="3.90.226.10">
    <property type="entry name" value="2-enoyl-CoA Hydratase, Chain A, domain 1"/>
    <property type="match status" value="1"/>
</dbReference>
<dbReference type="Pfam" id="PF00378">
    <property type="entry name" value="ECH_1"/>
    <property type="match status" value="1"/>
</dbReference>
<keyword evidence="2" id="KW-0576">Peroxisome</keyword>
<dbReference type="Gene3D" id="2.40.30.270">
    <property type="match status" value="1"/>
</dbReference>
<dbReference type="InterPro" id="IPR000582">
    <property type="entry name" value="Acyl-CoA-binding_protein"/>
</dbReference>
<evidence type="ECO:0000256" key="2">
    <source>
        <dbReference type="ARBA" id="ARBA00023140"/>
    </source>
</evidence>
<dbReference type="GO" id="GO:0004165">
    <property type="term" value="F:delta(3)-delta(2)-enoyl-CoA isomerase activity"/>
    <property type="evidence" value="ECO:0007669"/>
    <property type="project" value="UniProtKB-ARBA"/>
</dbReference>